<evidence type="ECO:0000259" key="2">
    <source>
        <dbReference type="Pfam" id="PF26626"/>
    </source>
</evidence>
<feature type="transmembrane region" description="Helical" evidence="1">
    <location>
        <begin position="205"/>
        <end position="230"/>
    </location>
</feature>
<dbReference type="NCBIfam" id="NF047510">
    <property type="entry name" value="LIC_10190_fam"/>
    <property type="match status" value="1"/>
</dbReference>
<dbReference type="InterPro" id="IPR058514">
    <property type="entry name" value="DUF8201"/>
</dbReference>
<keyword evidence="4" id="KW-1185">Reference proteome</keyword>
<gene>
    <name evidence="3" type="ORF">DJ568_14415</name>
</gene>
<dbReference type="Pfam" id="PF26626">
    <property type="entry name" value="DUF8201"/>
    <property type="match status" value="1"/>
</dbReference>
<feature type="transmembrane region" description="Helical" evidence="1">
    <location>
        <begin position="292"/>
        <end position="310"/>
    </location>
</feature>
<name>A0A367GN05_9SPHI</name>
<keyword evidence="1" id="KW-0472">Membrane</keyword>
<feature type="transmembrane region" description="Helical" evidence="1">
    <location>
        <begin position="317"/>
        <end position="334"/>
    </location>
</feature>
<evidence type="ECO:0000256" key="1">
    <source>
        <dbReference type="SAM" id="Phobius"/>
    </source>
</evidence>
<feature type="transmembrane region" description="Helical" evidence="1">
    <location>
        <begin position="168"/>
        <end position="193"/>
    </location>
</feature>
<dbReference type="Proteomes" id="UP000253209">
    <property type="component" value="Unassembled WGS sequence"/>
</dbReference>
<dbReference type="InterPro" id="IPR058065">
    <property type="entry name" value="LIC_10190-like"/>
</dbReference>
<feature type="transmembrane region" description="Helical" evidence="1">
    <location>
        <begin position="340"/>
        <end position="358"/>
    </location>
</feature>
<protein>
    <recommendedName>
        <fullName evidence="2">DUF8201 domain-containing protein</fullName>
    </recommendedName>
</protein>
<evidence type="ECO:0000313" key="3">
    <source>
        <dbReference type="EMBL" id="RCH54073.1"/>
    </source>
</evidence>
<feature type="transmembrane region" description="Helical" evidence="1">
    <location>
        <begin position="137"/>
        <end position="156"/>
    </location>
</feature>
<keyword evidence="1" id="KW-1133">Transmembrane helix</keyword>
<reference evidence="3 4" key="1">
    <citation type="submission" date="2018-05" db="EMBL/GenBank/DDBJ databases">
        <title>Mucilaginibacter hurinus sp. nov., isolated from briquette warehouse soil.</title>
        <authorList>
            <person name="Choi L."/>
        </authorList>
    </citation>
    <scope>NUCLEOTIDE SEQUENCE [LARGE SCALE GENOMIC DNA]</scope>
    <source>
        <strain evidence="3 4">ZR32</strain>
    </source>
</reference>
<feature type="transmembrane region" description="Helical" evidence="1">
    <location>
        <begin position="111"/>
        <end position="130"/>
    </location>
</feature>
<sequence>MIYKPTQLVLSLLFIFPAILIAINAPDNYDTGLYHTQAIKWIEEYPAIPGLANLHGRFGFNPNVFSLFALTSLSSVFSQHIYSINFTVFVIVVPWFINTIYGIFFKQGLTGIVFFMVMLLLTVLLLTGNLTSPSPDFISLVFTIFVFAYTAGLTTAGRPFTFGNYLPVLILSAYVVTVKLSVLPLLLLPLLLLYRVKISARQWCILLFIPVVIMLPWLTRNVILSGWLIYPFPSLDLFGFDWKVPLDKAAGEHESVTGWARNPGPAYAASAHMAITDWFPLWWMQLKVYEQAFITTGLVLPLISLVFQVINRLKANYIVTCIVITALSGSLFWVLTAPVLRFGLAFIVAGISVLLLAVKWRIPATFKPVLILNILIALLFCAETGRARSYIKNSVYHLNSVVVKPAILPNPVGSYFLEHKINGIRLYEPLPGDQCFDHGLPCTPYPDPNIVLRGNTVSAGFKIKPQPE</sequence>
<dbReference type="AlphaFoldDB" id="A0A367GN05"/>
<feature type="domain" description="DUF8201" evidence="2">
    <location>
        <begin position="6"/>
        <end position="347"/>
    </location>
</feature>
<accession>A0A367GN05</accession>
<keyword evidence="1" id="KW-0812">Transmembrane</keyword>
<feature type="transmembrane region" description="Helical" evidence="1">
    <location>
        <begin position="58"/>
        <end position="77"/>
    </location>
</feature>
<evidence type="ECO:0000313" key="4">
    <source>
        <dbReference type="Proteomes" id="UP000253209"/>
    </source>
</evidence>
<proteinExistence type="predicted"/>
<dbReference type="EMBL" id="QGDC01000008">
    <property type="protein sequence ID" value="RCH54073.1"/>
    <property type="molecule type" value="Genomic_DNA"/>
</dbReference>
<feature type="transmembrane region" description="Helical" evidence="1">
    <location>
        <begin position="84"/>
        <end position="105"/>
    </location>
</feature>
<organism evidence="3 4">
    <name type="scientific">Mucilaginibacter hurinus</name>
    <dbReference type="NCBI Taxonomy" id="2201324"/>
    <lineage>
        <taxon>Bacteria</taxon>
        <taxon>Pseudomonadati</taxon>
        <taxon>Bacteroidota</taxon>
        <taxon>Sphingobacteriia</taxon>
        <taxon>Sphingobacteriales</taxon>
        <taxon>Sphingobacteriaceae</taxon>
        <taxon>Mucilaginibacter</taxon>
    </lineage>
</organism>
<comment type="caution">
    <text evidence="3">The sequence shown here is derived from an EMBL/GenBank/DDBJ whole genome shotgun (WGS) entry which is preliminary data.</text>
</comment>